<evidence type="ECO:0000256" key="1">
    <source>
        <dbReference type="ARBA" id="ARBA00093300"/>
    </source>
</evidence>
<reference evidence="4 5" key="1">
    <citation type="journal article" date="2019" name="PLoS Negl. Trop. Dis.">
        <title>Whole genome sequencing of Entamoeba nuttalli reveals mammalian host-related molecular signatures and a novel octapeptide-repeat surface protein.</title>
        <authorList>
            <person name="Tanaka M."/>
            <person name="Makiuchi T."/>
            <person name="Komiyama T."/>
            <person name="Shiina T."/>
            <person name="Osaki K."/>
            <person name="Tachibana H."/>
        </authorList>
    </citation>
    <scope>NUCLEOTIDE SEQUENCE [LARGE SCALE GENOMIC DNA]</scope>
    <source>
        <strain evidence="4 5">P19-061405</strain>
    </source>
</reference>
<name>A0ABQ0DXU4_9EUKA</name>
<sequence>MENKEVITKSNGVNKRYVVRLIKSDDFNIEDKPIFIDLSWRLDIVLAYKNVYKLIQPQFIIQIDVADITLAKKDQKKVIQSDGSVKVSLSSLRKSIYFEMTPMVLNEVIRELEKGIAELRSLNTKQILHNALKNSQ</sequence>
<comment type="caution">
    <text evidence="4">The sequence shown here is derived from an EMBL/GenBank/DDBJ whole genome shotgun (WGS) entry which is preliminary data.</text>
</comment>
<evidence type="ECO:0000259" key="2">
    <source>
        <dbReference type="PROSITE" id="PS51269"/>
    </source>
</evidence>
<accession>A0ABQ0DXU4</accession>
<evidence type="ECO:0000313" key="4">
    <source>
        <dbReference type="EMBL" id="GAB1227678.1"/>
    </source>
</evidence>
<proteinExistence type="predicted"/>
<evidence type="ECO:0000313" key="3">
    <source>
        <dbReference type="EMBL" id="GAB1222293.1"/>
    </source>
</evidence>
<feature type="domain" description="COMM" evidence="2">
    <location>
        <begin position="34"/>
        <end position="123"/>
    </location>
</feature>
<dbReference type="EMBL" id="BAAFRS010000100">
    <property type="protein sequence ID" value="GAB1222293.1"/>
    <property type="molecule type" value="Genomic_DNA"/>
</dbReference>
<evidence type="ECO:0000313" key="5">
    <source>
        <dbReference type="Proteomes" id="UP001628156"/>
    </source>
</evidence>
<protein>
    <recommendedName>
        <fullName evidence="2">COMM domain-containing protein</fullName>
    </recommendedName>
</protein>
<dbReference type="InterPro" id="IPR017920">
    <property type="entry name" value="COMM"/>
</dbReference>
<gene>
    <name evidence="3" type="ORF">ENUP19_0100G0042</name>
    <name evidence="4" type="ORF">ENUP19_0349G0003</name>
</gene>
<dbReference type="EMBL" id="BAAFRS010000349">
    <property type="protein sequence ID" value="GAB1227678.1"/>
    <property type="molecule type" value="Genomic_DNA"/>
</dbReference>
<reference evidence="4" key="2">
    <citation type="submission" date="2024-08" db="EMBL/GenBank/DDBJ databases">
        <title>Draft genome assembly of Entamoeba nuttalli using a combination of long-read and short-read sequencing data.</title>
        <authorList>
            <person name="Tanaka M."/>
            <person name="Tachibana H."/>
        </authorList>
    </citation>
    <scope>NUCLEOTIDE SEQUENCE</scope>
    <source>
        <strain evidence="4">P19-061405</strain>
    </source>
</reference>
<dbReference type="PROSITE" id="PS51269">
    <property type="entry name" value="COMM"/>
    <property type="match status" value="1"/>
</dbReference>
<comment type="function">
    <text evidence="1">Scaffold protein in the commander complex that is essential for endosomal recycling of transmembrane cargos; the commander complex is composed of the CCC subcomplex and the retriever subcomplex.</text>
</comment>
<organism evidence="4 5">
    <name type="scientific">Entamoeba nuttalli</name>
    <dbReference type="NCBI Taxonomy" id="412467"/>
    <lineage>
        <taxon>Eukaryota</taxon>
        <taxon>Amoebozoa</taxon>
        <taxon>Evosea</taxon>
        <taxon>Archamoebae</taxon>
        <taxon>Mastigamoebida</taxon>
        <taxon>Entamoebidae</taxon>
        <taxon>Entamoeba</taxon>
    </lineage>
</organism>
<dbReference type="Proteomes" id="UP001628156">
    <property type="component" value="Unassembled WGS sequence"/>
</dbReference>
<keyword evidence="5" id="KW-1185">Reference proteome</keyword>